<sequence>MARRVITRGHWRAGYRPTALEKFLHILAFSPRHPDRPSLSRLILPPPTTTLRENYTWEKPTLAGMYAVDLHVQCKVVSAYEFPFNNSSDNDLTELGCKLVAGWRERRSELAYGGTGPAIPGAWPGRVWKCKMSAFMLAQSNAAGTLESSRIISKIVGCVERFWLSARQKLELCENGHLQKHPKMSKSYNTGGTSRELGTRIEWQSWLGPEEKSSRAWAISSFIHLLFRCQGQPFKNGQRQLNLIGIADWQLPTGNTCIVNC</sequence>
<gene>
    <name evidence="1" type="ORF">T05_7105</name>
</gene>
<dbReference type="EMBL" id="JYDJ01000042">
    <property type="protein sequence ID" value="KRX47511.1"/>
    <property type="molecule type" value="Genomic_DNA"/>
</dbReference>
<accession>A0A0V0U9H2</accession>
<keyword evidence="2" id="KW-1185">Reference proteome</keyword>
<name>A0A0V0U9H2_9BILA</name>
<evidence type="ECO:0000313" key="2">
    <source>
        <dbReference type="Proteomes" id="UP000055048"/>
    </source>
</evidence>
<dbReference type="AlphaFoldDB" id="A0A0V0U9H2"/>
<protein>
    <submittedName>
        <fullName evidence="1">Uncharacterized protein</fullName>
    </submittedName>
</protein>
<proteinExistence type="predicted"/>
<dbReference type="Proteomes" id="UP000055048">
    <property type="component" value="Unassembled WGS sequence"/>
</dbReference>
<dbReference type="OrthoDB" id="10617369at2759"/>
<organism evidence="1 2">
    <name type="scientific">Trichinella murrelli</name>
    <dbReference type="NCBI Taxonomy" id="144512"/>
    <lineage>
        <taxon>Eukaryota</taxon>
        <taxon>Metazoa</taxon>
        <taxon>Ecdysozoa</taxon>
        <taxon>Nematoda</taxon>
        <taxon>Enoplea</taxon>
        <taxon>Dorylaimia</taxon>
        <taxon>Trichinellida</taxon>
        <taxon>Trichinellidae</taxon>
        <taxon>Trichinella</taxon>
    </lineage>
</organism>
<evidence type="ECO:0000313" key="1">
    <source>
        <dbReference type="EMBL" id="KRX47511.1"/>
    </source>
</evidence>
<comment type="caution">
    <text evidence="1">The sequence shown here is derived from an EMBL/GenBank/DDBJ whole genome shotgun (WGS) entry which is preliminary data.</text>
</comment>
<reference evidence="1 2" key="1">
    <citation type="submission" date="2015-01" db="EMBL/GenBank/DDBJ databases">
        <title>Evolution of Trichinella species and genotypes.</title>
        <authorList>
            <person name="Korhonen P.K."/>
            <person name="Edoardo P."/>
            <person name="Giuseppe L.R."/>
            <person name="Gasser R.B."/>
        </authorList>
    </citation>
    <scope>NUCLEOTIDE SEQUENCE [LARGE SCALE GENOMIC DNA]</scope>
    <source>
        <strain evidence="1">ISS417</strain>
    </source>
</reference>